<accession>A0A1F5EWS7</accession>
<protein>
    <submittedName>
        <fullName evidence="2">Uncharacterized protein</fullName>
    </submittedName>
</protein>
<dbReference type="EMBL" id="MFAF01000139">
    <property type="protein sequence ID" value="OGD71841.1"/>
    <property type="molecule type" value="Genomic_DNA"/>
</dbReference>
<dbReference type="Proteomes" id="UP000177187">
    <property type="component" value="Unassembled WGS sequence"/>
</dbReference>
<feature type="signal peptide" evidence="1">
    <location>
        <begin position="1"/>
        <end position="18"/>
    </location>
</feature>
<reference evidence="2 3" key="1">
    <citation type="journal article" date="2016" name="Nat. Commun.">
        <title>Thousands of microbial genomes shed light on interconnected biogeochemical processes in an aquifer system.</title>
        <authorList>
            <person name="Anantharaman K."/>
            <person name="Brown C.T."/>
            <person name="Hug L.A."/>
            <person name="Sharon I."/>
            <person name="Castelle C.J."/>
            <person name="Probst A.J."/>
            <person name="Thomas B.C."/>
            <person name="Singh A."/>
            <person name="Wilkins M.J."/>
            <person name="Karaoz U."/>
            <person name="Brodie E.L."/>
            <person name="Williams K.H."/>
            <person name="Hubbard S.S."/>
            <person name="Banfield J.F."/>
        </authorList>
    </citation>
    <scope>NUCLEOTIDE SEQUENCE [LARGE SCALE GENOMIC DNA]</scope>
</reference>
<dbReference type="AlphaFoldDB" id="A0A1F5EWS7"/>
<proteinExistence type="predicted"/>
<evidence type="ECO:0000313" key="2">
    <source>
        <dbReference type="EMBL" id="OGD71841.1"/>
    </source>
</evidence>
<organism evidence="2 3">
    <name type="scientific">Candidatus Coatesbacteria bacterium RBG_13_66_14</name>
    <dbReference type="NCBI Taxonomy" id="1817816"/>
    <lineage>
        <taxon>Bacteria</taxon>
        <taxon>Candidatus Coatesiibacteriota</taxon>
    </lineage>
</organism>
<comment type="caution">
    <text evidence="2">The sequence shown here is derived from an EMBL/GenBank/DDBJ whole genome shotgun (WGS) entry which is preliminary data.</text>
</comment>
<feature type="chain" id="PRO_5009518398" evidence="1">
    <location>
        <begin position="19"/>
        <end position="190"/>
    </location>
</feature>
<name>A0A1F5EWS7_9BACT</name>
<sequence length="190" mass="21612">MRRATILLFLALILPAAALSPGKVVFQNAYPEKGGESSYNLKTTFTYGVDDEINCRCYYGGHTLEEWIDYAHELHPGAQYSGYFHIVNLTLDPKADWPHDDNQWWTEVTDPSLDWDQCGGYSLLPNEFGDDIYGFETDLNSYGAEGAHGTHTVEYKVVIELVDDWDPLRGEYMWQTDVTVAEGSFKWIVP</sequence>
<dbReference type="STRING" id="1817816.A2Y64_08325"/>
<keyword evidence="1" id="KW-0732">Signal</keyword>
<gene>
    <name evidence="2" type="ORF">A2Y64_08325</name>
</gene>
<evidence type="ECO:0000313" key="3">
    <source>
        <dbReference type="Proteomes" id="UP000177187"/>
    </source>
</evidence>
<evidence type="ECO:0000256" key="1">
    <source>
        <dbReference type="SAM" id="SignalP"/>
    </source>
</evidence>